<evidence type="ECO:0000313" key="2">
    <source>
        <dbReference type="EMBL" id="HJB13467.1"/>
    </source>
</evidence>
<evidence type="ECO:0000313" key="3">
    <source>
        <dbReference type="Proteomes" id="UP000823824"/>
    </source>
</evidence>
<gene>
    <name evidence="2" type="ORF">H9787_07130</name>
</gene>
<sequence length="86" mass="9779">MKCPNCGKEMEEGTLHTRNYPFWTQQELRLFRGPTDRVEIGPIGDDTASVFTRDPFPEFPHAMLCRGCALVAFSGNLIENSKKDMK</sequence>
<dbReference type="Pfam" id="PF20097">
    <property type="entry name" value="DUF6487"/>
    <property type="match status" value="1"/>
</dbReference>
<dbReference type="EMBL" id="DWZJ01000059">
    <property type="protein sequence ID" value="HJB13467.1"/>
    <property type="molecule type" value="Genomic_DNA"/>
</dbReference>
<name>A0A9D2LJ35_9FIRM</name>
<protein>
    <recommendedName>
        <fullName evidence="1">DUF6487 domain-containing protein</fullName>
    </recommendedName>
</protein>
<evidence type="ECO:0000259" key="1">
    <source>
        <dbReference type="Pfam" id="PF20097"/>
    </source>
</evidence>
<dbReference type="Proteomes" id="UP000823824">
    <property type="component" value="Unassembled WGS sequence"/>
</dbReference>
<accession>A0A9D2LJ35</accession>
<reference evidence="2" key="2">
    <citation type="submission" date="2021-04" db="EMBL/GenBank/DDBJ databases">
        <authorList>
            <person name="Gilroy R."/>
        </authorList>
    </citation>
    <scope>NUCLEOTIDE SEQUENCE</scope>
    <source>
        <strain evidence="2">ChiBcec18-1249</strain>
    </source>
</reference>
<reference evidence="2" key="1">
    <citation type="journal article" date="2021" name="PeerJ">
        <title>Extensive microbial diversity within the chicken gut microbiome revealed by metagenomics and culture.</title>
        <authorList>
            <person name="Gilroy R."/>
            <person name="Ravi A."/>
            <person name="Getino M."/>
            <person name="Pursley I."/>
            <person name="Horton D.L."/>
            <person name="Alikhan N.F."/>
            <person name="Baker D."/>
            <person name="Gharbi K."/>
            <person name="Hall N."/>
            <person name="Watson M."/>
            <person name="Adriaenssens E.M."/>
            <person name="Foster-Nyarko E."/>
            <person name="Jarju S."/>
            <person name="Secka A."/>
            <person name="Antonio M."/>
            <person name="Oren A."/>
            <person name="Chaudhuri R.R."/>
            <person name="La Ragione R."/>
            <person name="Hildebrand F."/>
            <person name="Pallen M.J."/>
        </authorList>
    </citation>
    <scope>NUCLEOTIDE SEQUENCE</scope>
    <source>
        <strain evidence="2">ChiBcec18-1249</strain>
    </source>
</reference>
<dbReference type="InterPro" id="IPR045504">
    <property type="entry name" value="DUF6487"/>
</dbReference>
<dbReference type="AlphaFoldDB" id="A0A9D2LJ35"/>
<organism evidence="2 3">
    <name type="scientific">Candidatus Oscillibacter excrementigallinarum</name>
    <dbReference type="NCBI Taxonomy" id="2838716"/>
    <lineage>
        <taxon>Bacteria</taxon>
        <taxon>Bacillati</taxon>
        <taxon>Bacillota</taxon>
        <taxon>Clostridia</taxon>
        <taxon>Eubacteriales</taxon>
        <taxon>Oscillospiraceae</taxon>
        <taxon>Oscillibacter</taxon>
    </lineage>
</organism>
<proteinExistence type="predicted"/>
<comment type="caution">
    <text evidence="2">The sequence shown here is derived from an EMBL/GenBank/DDBJ whole genome shotgun (WGS) entry which is preliminary data.</text>
</comment>
<feature type="domain" description="DUF6487" evidence="1">
    <location>
        <begin position="3"/>
        <end position="73"/>
    </location>
</feature>